<dbReference type="EMBL" id="JACIEN010000002">
    <property type="protein sequence ID" value="MBB4017377.1"/>
    <property type="molecule type" value="Genomic_DNA"/>
</dbReference>
<name>A0A840C4Q1_9HYPH</name>
<dbReference type="Pfam" id="PF13262">
    <property type="entry name" value="DUF4054"/>
    <property type="match status" value="1"/>
</dbReference>
<evidence type="ECO:0000313" key="1">
    <source>
        <dbReference type="EMBL" id="MBB4017377.1"/>
    </source>
</evidence>
<keyword evidence="2" id="KW-1185">Reference proteome</keyword>
<protein>
    <recommendedName>
        <fullName evidence="3">DUF4054 domain-containing protein</fullName>
    </recommendedName>
</protein>
<evidence type="ECO:0000313" key="2">
    <source>
        <dbReference type="Proteomes" id="UP000577362"/>
    </source>
</evidence>
<dbReference type="AlphaFoldDB" id="A0A840C4Q1"/>
<dbReference type="RefSeq" id="WP_183316732.1">
    <property type="nucleotide sequence ID" value="NZ_JACIEN010000002.1"/>
</dbReference>
<accession>A0A840C4Q1</accession>
<sequence>MDVATFRQTFPEFSSETTYPDAQITFWLGLGEKLLNACRWGDVLDYALALFAAHNLVLEAQAQRTAAAGGIPGQSSGATSSKTVDKVSVSYDVNAGIVAGAGHWNLTTYGTRFIDLVMMFGAGGIQL</sequence>
<organism evidence="1 2">
    <name type="scientific">Chelatococcus caeni</name>
    <dbReference type="NCBI Taxonomy" id="1348468"/>
    <lineage>
        <taxon>Bacteria</taxon>
        <taxon>Pseudomonadati</taxon>
        <taxon>Pseudomonadota</taxon>
        <taxon>Alphaproteobacteria</taxon>
        <taxon>Hyphomicrobiales</taxon>
        <taxon>Chelatococcaceae</taxon>
        <taxon>Chelatococcus</taxon>
    </lineage>
</organism>
<dbReference type="InterPro" id="IPR025127">
    <property type="entry name" value="DUF4054"/>
</dbReference>
<proteinExistence type="predicted"/>
<reference evidence="1 2" key="1">
    <citation type="submission" date="2020-08" db="EMBL/GenBank/DDBJ databases">
        <title>Genomic Encyclopedia of Type Strains, Phase IV (KMG-IV): sequencing the most valuable type-strain genomes for metagenomic binning, comparative biology and taxonomic classification.</title>
        <authorList>
            <person name="Goeker M."/>
        </authorList>
    </citation>
    <scope>NUCLEOTIDE SEQUENCE [LARGE SCALE GENOMIC DNA]</scope>
    <source>
        <strain evidence="1 2">DSM 103737</strain>
    </source>
</reference>
<dbReference type="Proteomes" id="UP000577362">
    <property type="component" value="Unassembled WGS sequence"/>
</dbReference>
<gene>
    <name evidence="1" type="ORF">GGR16_002406</name>
</gene>
<comment type="caution">
    <text evidence="1">The sequence shown here is derived from an EMBL/GenBank/DDBJ whole genome shotgun (WGS) entry which is preliminary data.</text>
</comment>
<evidence type="ECO:0008006" key="3">
    <source>
        <dbReference type="Google" id="ProtNLM"/>
    </source>
</evidence>